<reference evidence="4" key="1">
    <citation type="submission" date="2019-01" db="EMBL/GenBank/DDBJ databases">
        <title>Draft genome sequences of three monokaryotic isolates of the white-rot basidiomycete fungus Dichomitus squalens.</title>
        <authorList>
            <consortium name="DOE Joint Genome Institute"/>
            <person name="Lopez S.C."/>
            <person name="Andreopoulos B."/>
            <person name="Pangilinan J."/>
            <person name="Lipzen A."/>
            <person name="Riley R."/>
            <person name="Ahrendt S."/>
            <person name="Ng V."/>
            <person name="Barry K."/>
            <person name="Daum C."/>
            <person name="Grigoriev I.V."/>
            <person name="Hilden K.S."/>
            <person name="Makela M.R."/>
            <person name="de Vries R.P."/>
        </authorList>
    </citation>
    <scope>NUCLEOTIDE SEQUENCE [LARGE SCALE GENOMIC DNA]</scope>
    <source>
        <strain evidence="4">OM18370.1</strain>
    </source>
</reference>
<keyword evidence="2" id="KW-1133">Transmembrane helix</keyword>
<sequence>MSPTTLGGLDASSLSYVLLRSLRRWQFPQLPLGMNDSYEDVIRETYSIMQVENYCIMASTALLWLDWALMFTVEVPRIWRRKFTGATVVYLLNRYTALFERVIFILEALSWDICDHSCGGLTHIDDALLALNYLAFAAFTIIRVYAVWGRDWKPLLVVIPLSMARPLFFIAGGSYYVPVQGGSPFGCMHAYTLPDDLMSKYATISTVTTVMSEGIFLALTWIRTYGIKRDCSRLGVHAPLTTLLLRDGTAYFVTLFPSKAVSIVSSLTDSPSTFLRVWPYFDEVLTVCFLCRFLLDLRGIYFSDGVENELEGGMHLSTVNFSTANVIGNLGATSRTPFHCRGFQDDSDGDGVYDVNNPDYEDGEDDEEQPQFRSDPFKDGIEVPSNIRHRLSY</sequence>
<feature type="transmembrane region" description="Helical" evidence="2">
    <location>
        <begin position="201"/>
        <end position="222"/>
    </location>
</feature>
<dbReference type="Pfam" id="PF20151">
    <property type="entry name" value="DUF6533"/>
    <property type="match status" value="1"/>
</dbReference>
<gene>
    <name evidence="4" type="ORF">BD311DRAFT_768126</name>
</gene>
<dbReference type="InterPro" id="IPR045340">
    <property type="entry name" value="DUF6533"/>
</dbReference>
<dbReference type="OrthoDB" id="2803865at2759"/>
<organism evidence="4">
    <name type="scientific">Dichomitus squalens</name>
    <dbReference type="NCBI Taxonomy" id="114155"/>
    <lineage>
        <taxon>Eukaryota</taxon>
        <taxon>Fungi</taxon>
        <taxon>Dikarya</taxon>
        <taxon>Basidiomycota</taxon>
        <taxon>Agaricomycotina</taxon>
        <taxon>Agaricomycetes</taxon>
        <taxon>Polyporales</taxon>
        <taxon>Polyporaceae</taxon>
        <taxon>Dichomitus</taxon>
    </lineage>
</organism>
<dbReference type="EMBL" id="ML143500">
    <property type="protein sequence ID" value="TBU23590.1"/>
    <property type="molecule type" value="Genomic_DNA"/>
</dbReference>
<accession>A0A4Q9M8Y6</accession>
<feature type="domain" description="DUF6533" evidence="3">
    <location>
        <begin position="54"/>
        <end position="99"/>
    </location>
</feature>
<feature type="transmembrane region" description="Helical" evidence="2">
    <location>
        <begin position="53"/>
        <end position="73"/>
    </location>
</feature>
<feature type="transmembrane region" description="Helical" evidence="2">
    <location>
        <begin position="130"/>
        <end position="148"/>
    </location>
</feature>
<name>A0A4Q9M8Y6_9APHY</name>
<evidence type="ECO:0000256" key="2">
    <source>
        <dbReference type="SAM" id="Phobius"/>
    </source>
</evidence>
<evidence type="ECO:0000256" key="1">
    <source>
        <dbReference type="SAM" id="MobiDB-lite"/>
    </source>
</evidence>
<protein>
    <recommendedName>
        <fullName evidence="3">DUF6533 domain-containing protein</fullName>
    </recommendedName>
</protein>
<feature type="region of interest" description="Disordered" evidence="1">
    <location>
        <begin position="342"/>
        <end position="385"/>
    </location>
</feature>
<keyword evidence="2" id="KW-0472">Membrane</keyword>
<keyword evidence="2" id="KW-0812">Transmembrane</keyword>
<dbReference type="Proteomes" id="UP000292957">
    <property type="component" value="Unassembled WGS sequence"/>
</dbReference>
<evidence type="ECO:0000259" key="3">
    <source>
        <dbReference type="Pfam" id="PF20151"/>
    </source>
</evidence>
<dbReference type="AlphaFoldDB" id="A0A4Q9M8Y6"/>
<evidence type="ECO:0000313" key="4">
    <source>
        <dbReference type="EMBL" id="TBU23590.1"/>
    </source>
</evidence>
<feature type="transmembrane region" description="Helical" evidence="2">
    <location>
        <begin position="155"/>
        <end position="176"/>
    </location>
</feature>
<proteinExistence type="predicted"/>
<feature type="compositionally biased region" description="Acidic residues" evidence="1">
    <location>
        <begin position="359"/>
        <end position="369"/>
    </location>
</feature>